<gene>
    <name evidence="1" type="ORF">LCGC14_3092880</name>
</gene>
<dbReference type="InterPro" id="IPR021734">
    <property type="entry name" value="DUF3303"/>
</dbReference>
<dbReference type="AlphaFoldDB" id="A0A0F8W9Z2"/>
<name>A0A0F8W9Z2_9ZZZZ</name>
<accession>A0A0F8W9Z2</accession>
<sequence>MLFLMYWELSENVSVADRLKTIKEVTSSGLFPPEGVNILRFDATPGNWGISVLEADNAEDVFKAINIWRAAKEGFFSKVKVSP</sequence>
<dbReference type="Pfam" id="PF11746">
    <property type="entry name" value="DUF3303"/>
    <property type="match status" value="1"/>
</dbReference>
<organism evidence="1">
    <name type="scientific">marine sediment metagenome</name>
    <dbReference type="NCBI Taxonomy" id="412755"/>
    <lineage>
        <taxon>unclassified sequences</taxon>
        <taxon>metagenomes</taxon>
        <taxon>ecological metagenomes</taxon>
    </lineage>
</organism>
<proteinExistence type="predicted"/>
<evidence type="ECO:0008006" key="2">
    <source>
        <dbReference type="Google" id="ProtNLM"/>
    </source>
</evidence>
<protein>
    <recommendedName>
        <fullName evidence="2">DUF3303 domain-containing protein</fullName>
    </recommendedName>
</protein>
<dbReference type="EMBL" id="LAZR01066406">
    <property type="protein sequence ID" value="KKK53627.1"/>
    <property type="molecule type" value="Genomic_DNA"/>
</dbReference>
<feature type="non-terminal residue" evidence="1">
    <location>
        <position position="83"/>
    </location>
</feature>
<reference evidence="1" key="1">
    <citation type="journal article" date="2015" name="Nature">
        <title>Complex archaea that bridge the gap between prokaryotes and eukaryotes.</title>
        <authorList>
            <person name="Spang A."/>
            <person name="Saw J.H."/>
            <person name="Jorgensen S.L."/>
            <person name="Zaremba-Niedzwiedzka K."/>
            <person name="Martijn J."/>
            <person name="Lind A.E."/>
            <person name="van Eijk R."/>
            <person name="Schleper C."/>
            <person name="Guy L."/>
            <person name="Ettema T.J."/>
        </authorList>
    </citation>
    <scope>NUCLEOTIDE SEQUENCE</scope>
</reference>
<evidence type="ECO:0000313" key="1">
    <source>
        <dbReference type="EMBL" id="KKK53627.1"/>
    </source>
</evidence>
<comment type="caution">
    <text evidence="1">The sequence shown here is derived from an EMBL/GenBank/DDBJ whole genome shotgun (WGS) entry which is preliminary data.</text>
</comment>